<dbReference type="InterPro" id="IPR027417">
    <property type="entry name" value="P-loop_NTPase"/>
</dbReference>
<feature type="domain" description="Sulfotransferase" evidence="3">
    <location>
        <begin position="60"/>
        <end position="326"/>
    </location>
</feature>
<sequence>MEFLNVERLSTEGEIGNIFKEKILNEFCNEYVLIGEDRTSLPVQYLQFAEQIKNFEVLNDDIWIATYPKTGTTWTQEMIWMIANNLDFEGGTESLDKRFPFLEISGLFDHEKVFAAIKCEVAKYSSVDLAENQKSRPRFIKTHLPFSLLPDQLRNGTKTPKIIYVVRNPKDACISYCHHGNLMLGWKIDVDTFAKLFIAEKSMYGSFWKHVFGYWEHQDSLNILFIKYEDMKADLPSVIKKVAGFLEKELTDEQVEILAKHLSFESMKKNNAVNGEEFIEQFRKNNLVNEDGSFIRAGEVGKYKKELSPETIRQFDAWIKKNITGTNFENERIFNL</sequence>
<evidence type="ECO:0000256" key="2">
    <source>
        <dbReference type="ARBA" id="ARBA00022679"/>
    </source>
</evidence>
<dbReference type="EMBL" id="VTPC01003114">
    <property type="protein sequence ID" value="KAF2899022.1"/>
    <property type="molecule type" value="Genomic_DNA"/>
</dbReference>
<dbReference type="AlphaFoldDB" id="A0A8K0GEN4"/>
<reference evidence="4" key="1">
    <citation type="submission" date="2019-08" db="EMBL/GenBank/DDBJ databases">
        <title>The genome of the North American firefly Photinus pyralis.</title>
        <authorList>
            <consortium name="Photinus pyralis genome working group"/>
            <person name="Fallon T.R."/>
            <person name="Sander Lower S.E."/>
            <person name="Weng J.-K."/>
        </authorList>
    </citation>
    <scope>NUCLEOTIDE SEQUENCE</scope>
    <source>
        <strain evidence="4">TRF0915ILg1</strain>
        <tissue evidence="4">Whole body</tissue>
    </source>
</reference>
<organism evidence="4 5">
    <name type="scientific">Ignelater luminosus</name>
    <name type="common">Cucubano</name>
    <name type="synonym">Pyrophorus luminosus</name>
    <dbReference type="NCBI Taxonomy" id="2038154"/>
    <lineage>
        <taxon>Eukaryota</taxon>
        <taxon>Metazoa</taxon>
        <taxon>Ecdysozoa</taxon>
        <taxon>Arthropoda</taxon>
        <taxon>Hexapoda</taxon>
        <taxon>Insecta</taxon>
        <taxon>Pterygota</taxon>
        <taxon>Neoptera</taxon>
        <taxon>Endopterygota</taxon>
        <taxon>Coleoptera</taxon>
        <taxon>Polyphaga</taxon>
        <taxon>Elateriformia</taxon>
        <taxon>Elateroidea</taxon>
        <taxon>Elateridae</taxon>
        <taxon>Agrypninae</taxon>
        <taxon>Pyrophorini</taxon>
        <taxon>Ignelater</taxon>
    </lineage>
</organism>
<evidence type="ECO:0000313" key="4">
    <source>
        <dbReference type="EMBL" id="KAF2899022.1"/>
    </source>
</evidence>
<dbReference type="PANTHER" id="PTHR11783">
    <property type="entry name" value="SULFOTRANSFERASE SULT"/>
    <property type="match status" value="1"/>
</dbReference>
<dbReference type="InterPro" id="IPR000863">
    <property type="entry name" value="Sulfotransferase_dom"/>
</dbReference>
<keyword evidence="2" id="KW-0808">Transferase</keyword>
<evidence type="ECO:0000259" key="3">
    <source>
        <dbReference type="Pfam" id="PF00685"/>
    </source>
</evidence>
<comment type="caution">
    <text evidence="4">The sequence shown here is derived from an EMBL/GenBank/DDBJ whole genome shotgun (WGS) entry which is preliminary data.</text>
</comment>
<gene>
    <name evidence="4" type="ORF">ILUMI_07154</name>
</gene>
<accession>A0A8K0GEN4</accession>
<evidence type="ECO:0000313" key="5">
    <source>
        <dbReference type="Proteomes" id="UP000801492"/>
    </source>
</evidence>
<name>A0A8K0GEN4_IGNLU</name>
<proteinExistence type="inferred from homology"/>
<dbReference type="SUPFAM" id="SSF52540">
    <property type="entry name" value="P-loop containing nucleoside triphosphate hydrolases"/>
    <property type="match status" value="1"/>
</dbReference>
<dbReference type="Gene3D" id="3.40.50.300">
    <property type="entry name" value="P-loop containing nucleotide triphosphate hydrolases"/>
    <property type="match status" value="1"/>
</dbReference>
<dbReference type="GO" id="GO:0008146">
    <property type="term" value="F:sulfotransferase activity"/>
    <property type="evidence" value="ECO:0007669"/>
    <property type="project" value="InterPro"/>
</dbReference>
<evidence type="ECO:0000256" key="1">
    <source>
        <dbReference type="ARBA" id="ARBA00005771"/>
    </source>
</evidence>
<comment type="similarity">
    <text evidence="1">Belongs to the sulfotransferase 1 family.</text>
</comment>
<protein>
    <recommendedName>
        <fullName evidence="3">Sulfotransferase domain-containing protein</fullName>
    </recommendedName>
</protein>
<dbReference type="Proteomes" id="UP000801492">
    <property type="component" value="Unassembled WGS sequence"/>
</dbReference>
<dbReference type="Pfam" id="PF00685">
    <property type="entry name" value="Sulfotransfer_1"/>
    <property type="match status" value="1"/>
</dbReference>
<keyword evidence="5" id="KW-1185">Reference proteome</keyword>
<dbReference type="OrthoDB" id="205623at2759"/>